<protein>
    <recommendedName>
        <fullName evidence="8">ATP synthase epsilon chain</fullName>
    </recommendedName>
    <alternativeName>
        <fullName evidence="8">ATP synthase F1 sector epsilon subunit</fullName>
    </alternativeName>
    <alternativeName>
        <fullName evidence="8">F-ATPase epsilon subunit</fullName>
    </alternativeName>
</protein>
<keyword evidence="13" id="KW-1185">Reference proteome</keyword>
<evidence type="ECO:0000259" key="10">
    <source>
        <dbReference type="Pfam" id="PF00401"/>
    </source>
</evidence>
<comment type="subcellular location">
    <subcellularLocation>
        <location evidence="1 8">Cell membrane</location>
        <topology evidence="1 8">Peripheral membrane protein</topology>
    </subcellularLocation>
</comment>
<evidence type="ECO:0000256" key="4">
    <source>
        <dbReference type="ARBA" id="ARBA00023065"/>
    </source>
</evidence>
<dbReference type="GO" id="GO:0005886">
    <property type="term" value="C:plasma membrane"/>
    <property type="evidence" value="ECO:0007669"/>
    <property type="project" value="UniProtKB-SubCell"/>
</dbReference>
<reference evidence="12 13" key="1">
    <citation type="submission" date="2018-05" db="EMBL/GenBank/DDBJ databases">
        <authorList>
            <person name="Goeker M."/>
            <person name="Huntemann M."/>
            <person name="Clum A."/>
            <person name="Pillay M."/>
            <person name="Palaniappan K."/>
            <person name="Varghese N."/>
            <person name="Mikhailova N."/>
            <person name="Stamatis D."/>
            <person name="Reddy T."/>
            <person name="Daum C."/>
            <person name="Shapiro N."/>
            <person name="Ivanova N."/>
            <person name="Kyrpides N."/>
            <person name="Woyke T."/>
        </authorList>
    </citation>
    <scope>NUCLEOTIDE SEQUENCE [LARGE SCALE GENOMIC DNA]</scope>
    <source>
        <strain evidence="12 13">DSM 26524</strain>
    </source>
</reference>
<evidence type="ECO:0000313" key="13">
    <source>
        <dbReference type="Proteomes" id="UP000245412"/>
    </source>
</evidence>
<dbReference type="Pfam" id="PF02823">
    <property type="entry name" value="ATP-synt_DE_N"/>
    <property type="match status" value="1"/>
</dbReference>
<dbReference type="PANTHER" id="PTHR13822:SF10">
    <property type="entry name" value="ATP SYNTHASE EPSILON CHAIN, CHLOROPLASTIC"/>
    <property type="match status" value="1"/>
</dbReference>
<evidence type="ECO:0000259" key="11">
    <source>
        <dbReference type="Pfam" id="PF02823"/>
    </source>
</evidence>
<dbReference type="HAMAP" id="MF_00530">
    <property type="entry name" value="ATP_synth_epsil_bac"/>
    <property type="match status" value="1"/>
</dbReference>
<dbReference type="InterPro" id="IPR036771">
    <property type="entry name" value="ATPsynth_dsu/esu_N"/>
</dbReference>
<dbReference type="Pfam" id="PF00401">
    <property type="entry name" value="ATP-synt_DE"/>
    <property type="match status" value="1"/>
</dbReference>
<dbReference type="InterPro" id="IPR036794">
    <property type="entry name" value="ATP_F1_dsu/esu_C_sf"/>
</dbReference>
<keyword evidence="3 8" id="KW-0813">Transport</keyword>
<comment type="function">
    <text evidence="8">Produces ATP from ADP in the presence of a proton gradient across the membrane.</text>
</comment>
<dbReference type="RefSeq" id="WP_187374412.1">
    <property type="nucleotide sequence ID" value="NZ_CABJAT010000011.1"/>
</dbReference>
<dbReference type="InterPro" id="IPR001469">
    <property type="entry name" value="ATP_synth_F1_dsu/esu"/>
</dbReference>
<evidence type="ECO:0000256" key="5">
    <source>
        <dbReference type="ARBA" id="ARBA00023136"/>
    </source>
</evidence>
<evidence type="ECO:0000256" key="6">
    <source>
        <dbReference type="ARBA" id="ARBA00023196"/>
    </source>
</evidence>
<keyword evidence="5 8" id="KW-0472">Membrane</keyword>
<dbReference type="Gene3D" id="1.20.5.440">
    <property type="entry name" value="ATP synthase delta/epsilon subunit, C-terminal domain"/>
    <property type="match status" value="1"/>
</dbReference>
<dbReference type="EMBL" id="QGGY01000012">
    <property type="protein sequence ID" value="PWJ73433.1"/>
    <property type="molecule type" value="Genomic_DNA"/>
</dbReference>
<keyword evidence="6 8" id="KW-0139">CF(1)</keyword>
<dbReference type="NCBIfam" id="TIGR01216">
    <property type="entry name" value="ATP_synt_epsi"/>
    <property type="match status" value="1"/>
</dbReference>
<evidence type="ECO:0000256" key="2">
    <source>
        <dbReference type="ARBA" id="ARBA00005712"/>
    </source>
</evidence>
<dbReference type="GO" id="GO:0045259">
    <property type="term" value="C:proton-transporting ATP synthase complex"/>
    <property type="evidence" value="ECO:0007669"/>
    <property type="project" value="UniProtKB-KW"/>
</dbReference>
<evidence type="ECO:0000313" key="12">
    <source>
        <dbReference type="EMBL" id="PWJ73433.1"/>
    </source>
</evidence>
<dbReference type="Proteomes" id="UP000245412">
    <property type="component" value="Unassembled WGS sequence"/>
</dbReference>
<sequence>MADDRLFDLEIICPDRIFYEGRVTMVELNTTEGEIGVYKNHIPTTMVLQPGVVIITAEDGKKEAAVHAGFVEILKEKVTVMAEVAEWPGEIDVKRANEARQRAQKRMESRDSDLNLARAEFSLRKALVRIEVADSENTKK</sequence>
<dbReference type="InterPro" id="IPR020546">
    <property type="entry name" value="ATP_synth_F1_dsu/esu_N"/>
</dbReference>
<dbReference type="SUPFAM" id="SSF46604">
    <property type="entry name" value="Epsilon subunit of F1F0-ATP synthase C-terminal domain"/>
    <property type="match status" value="1"/>
</dbReference>
<evidence type="ECO:0000256" key="3">
    <source>
        <dbReference type="ARBA" id="ARBA00022448"/>
    </source>
</evidence>
<evidence type="ECO:0000256" key="1">
    <source>
        <dbReference type="ARBA" id="ARBA00004202"/>
    </source>
</evidence>
<dbReference type="SUPFAM" id="SSF51344">
    <property type="entry name" value="Epsilon subunit of F1F0-ATP synthase N-terminal domain"/>
    <property type="match status" value="1"/>
</dbReference>
<dbReference type="PANTHER" id="PTHR13822">
    <property type="entry name" value="ATP SYNTHASE DELTA/EPSILON CHAIN"/>
    <property type="match status" value="1"/>
</dbReference>
<evidence type="ECO:0000256" key="7">
    <source>
        <dbReference type="ARBA" id="ARBA00023310"/>
    </source>
</evidence>
<organism evidence="12 13">
    <name type="scientific">Murimonas intestini</name>
    <dbReference type="NCBI Taxonomy" id="1337051"/>
    <lineage>
        <taxon>Bacteria</taxon>
        <taxon>Bacillati</taxon>
        <taxon>Bacillota</taxon>
        <taxon>Clostridia</taxon>
        <taxon>Lachnospirales</taxon>
        <taxon>Lachnospiraceae</taxon>
        <taxon>Murimonas</taxon>
    </lineage>
</organism>
<keyword evidence="7 8" id="KW-0066">ATP synthesis</keyword>
<dbReference type="Gene3D" id="2.60.15.10">
    <property type="entry name" value="F0F1 ATP synthase delta/epsilon subunit, N-terminal"/>
    <property type="match status" value="1"/>
</dbReference>
<proteinExistence type="inferred from homology"/>
<name>A0AB73T0S6_9FIRM</name>
<keyword evidence="8" id="KW-1003">Cell membrane</keyword>
<keyword evidence="4 8" id="KW-0406">Ion transport</keyword>
<dbReference type="GO" id="GO:0005524">
    <property type="term" value="F:ATP binding"/>
    <property type="evidence" value="ECO:0007669"/>
    <property type="project" value="UniProtKB-UniRule"/>
</dbReference>
<comment type="similarity">
    <text evidence="2 8 9">Belongs to the ATPase epsilon chain family.</text>
</comment>
<feature type="domain" description="ATP synthase epsilon subunit C-terminal" evidence="10">
    <location>
        <begin position="90"/>
        <end position="133"/>
    </location>
</feature>
<dbReference type="AlphaFoldDB" id="A0AB73T0S6"/>
<dbReference type="GO" id="GO:0046933">
    <property type="term" value="F:proton-transporting ATP synthase activity, rotational mechanism"/>
    <property type="evidence" value="ECO:0007669"/>
    <property type="project" value="UniProtKB-UniRule"/>
</dbReference>
<dbReference type="CDD" id="cd12152">
    <property type="entry name" value="F1-ATPase_delta"/>
    <property type="match status" value="1"/>
</dbReference>
<evidence type="ECO:0000256" key="9">
    <source>
        <dbReference type="RuleBase" id="RU003656"/>
    </source>
</evidence>
<keyword evidence="8" id="KW-0375">Hydrogen ion transport</keyword>
<comment type="subunit">
    <text evidence="8 9">F-type ATPases have 2 components, CF(1) - the catalytic core - and CF(0) - the membrane proton channel. CF(1) has five subunits: alpha(3), beta(3), gamma(1), delta(1), epsilon(1). CF(0) has three main subunits: a, b and c.</text>
</comment>
<accession>A0AB73T0S6</accession>
<comment type="caution">
    <text evidence="12">The sequence shown here is derived from an EMBL/GenBank/DDBJ whole genome shotgun (WGS) entry which is preliminary data.</text>
</comment>
<gene>
    <name evidence="8" type="primary">atpC</name>
    <name evidence="12" type="ORF">C7383_1127</name>
</gene>
<evidence type="ECO:0000256" key="8">
    <source>
        <dbReference type="HAMAP-Rule" id="MF_00530"/>
    </source>
</evidence>
<feature type="domain" description="ATP synthase F1 complex delta/epsilon subunit N-terminal" evidence="11">
    <location>
        <begin position="7"/>
        <end position="85"/>
    </location>
</feature>
<dbReference type="InterPro" id="IPR020547">
    <property type="entry name" value="ATP_synth_F1_esu_C"/>
</dbReference>